<accession>A0AAN8V8F8</accession>
<dbReference type="GO" id="GO:0004042">
    <property type="term" value="F:L-glutamate N-acetyltransferase activity"/>
    <property type="evidence" value="ECO:0007669"/>
    <property type="project" value="InterPro"/>
</dbReference>
<name>A0AAN8V8F8_9MAGN</name>
<comment type="caution">
    <text evidence="3">The sequence shown here is derived from an EMBL/GenBank/DDBJ whole genome shotgun (WGS) entry which is preliminary data.</text>
</comment>
<dbReference type="InterPro" id="IPR010167">
    <property type="entry name" value="NH2A_AcTrfase"/>
</dbReference>
<dbReference type="Gene3D" id="3.40.1160.10">
    <property type="entry name" value="Acetylglutamate kinase-like"/>
    <property type="match status" value="1"/>
</dbReference>
<dbReference type="GO" id="GO:0006526">
    <property type="term" value="P:L-arginine biosynthetic process"/>
    <property type="evidence" value="ECO:0007669"/>
    <property type="project" value="InterPro"/>
</dbReference>
<evidence type="ECO:0000313" key="3">
    <source>
        <dbReference type="EMBL" id="KAK6923158.1"/>
    </source>
</evidence>
<dbReference type="AlphaFoldDB" id="A0AAN8V8F8"/>
<dbReference type="PANTHER" id="PTHR30602">
    <property type="entry name" value="AMINO-ACID ACETYLTRANSFERASE"/>
    <property type="match status" value="1"/>
</dbReference>
<gene>
    <name evidence="3" type="ORF">RJ641_011462</name>
</gene>
<protein>
    <submittedName>
        <fullName evidence="3">Uncharacterized protein</fullName>
    </submittedName>
</protein>
<evidence type="ECO:0000313" key="4">
    <source>
        <dbReference type="Proteomes" id="UP001370490"/>
    </source>
</evidence>
<proteinExistence type="predicted"/>
<keyword evidence="2" id="KW-0012">Acyltransferase</keyword>
<reference evidence="3 4" key="1">
    <citation type="submission" date="2023-12" db="EMBL/GenBank/DDBJ databases">
        <title>A high-quality genome assembly for Dillenia turbinata (Dilleniales).</title>
        <authorList>
            <person name="Chanderbali A."/>
        </authorList>
    </citation>
    <scope>NUCLEOTIDE SEQUENCE [LARGE SCALE GENOMIC DNA]</scope>
    <source>
        <strain evidence="3">LSX21</strain>
        <tissue evidence="3">Leaf</tissue>
    </source>
</reference>
<evidence type="ECO:0000256" key="2">
    <source>
        <dbReference type="ARBA" id="ARBA00023315"/>
    </source>
</evidence>
<dbReference type="EMBL" id="JBAMMX010000018">
    <property type="protein sequence ID" value="KAK6923158.1"/>
    <property type="molecule type" value="Genomic_DNA"/>
</dbReference>
<keyword evidence="1" id="KW-0808">Transferase</keyword>
<keyword evidence="4" id="KW-1185">Reference proteome</keyword>
<dbReference type="Proteomes" id="UP001370490">
    <property type="component" value="Unassembled WGS sequence"/>
</dbReference>
<dbReference type="InterPro" id="IPR036393">
    <property type="entry name" value="AceGlu_kinase-like_sf"/>
</dbReference>
<dbReference type="PANTHER" id="PTHR30602:SF12">
    <property type="entry name" value="AMINO-ACID ACETYLTRANSFERASE NAGS1, CHLOROPLASTIC-RELATED"/>
    <property type="match status" value="1"/>
</dbReference>
<evidence type="ECO:0000256" key="1">
    <source>
        <dbReference type="ARBA" id="ARBA00022679"/>
    </source>
</evidence>
<organism evidence="3 4">
    <name type="scientific">Dillenia turbinata</name>
    <dbReference type="NCBI Taxonomy" id="194707"/>
    <lineage>
        <taxon>Eukaryota</taxon>
        <taxon>Viridiplantae</taxon>
        <taxon>Streptophyta</taxon>
        <taxon>Embryophyta</taxon>
        <taxon>Tracheophyta</taxon>
        <taxon>Spermatophyta</taxon>
        <taxon>Magnoliopsida</taxon>
        <taxon>eudicotyledons</taxon>
        <taxon>Gunneridae</taxon>
        <taxon>Pentapetalae</taxon>
        <taxon>Dilleniales</taxon>
        <taxon>Dilleniaceae</taxon>
        <taxon>Dillenia</taxon>
    </lineage>
</organism>
<sequence>MDLIFFTKQNKELEYQIVLESNGHQVKINGGRSRGSAEKENFVRWFRESEPYFHAHRGSTFVVILSGEIIDSPFLDDVLKVIL</sequence>
<dbReference type="GO" id="GO:0005737">
    <property type="term" value="C:cytoplasm"/>
    <property type="evidence" value="ECO:0007669"/>
    <property type="project" value="InterPro"/>
</dbReference>